<dbReference type="Pfam" id="PF00621">
    <property type="entry name" value="RhoGEF"/>
    <property type="match status" value="1"/>
</dbReference>
<feature type="compositionally biased region" description="Polar residues" evidence="2">
    <location>
        <begin position="115"/>
        <end position="129"/>
    </location>
</feature>
<evidence type="ECO:0000259" key="4">
    <source>
        <dbReference type="PROSITE" id="PS50010"/>
    </source>
</evidence>
<feature type="compositionally biased region" description="Polar residues" evidence="2">
    <location>
        <begin position="157"/>
        <end position="180"/>
    </location>
</feature>
<dbReference type="PANTHER" id="PTHR12673:SF159">
    <property type="entry name" value="LD03170P"/>
    <property type="match status" value="1"/>
</dbReference>
<dbReference type="SMART" id="SM00233">
    <property type="entry name" value="PH"/>
    <property type="match status" value="1"/>
</dbReference>
<dbReference type="CDD" id="cd00160">
    <property type="entry name" value="RhoGEF"/>
    <property type="match status" value="1"/>
</dbReference>
<feature type="compositionally biased region" description="Low complexity" evidence="2">
    <location>
        <begin position="708"/>
        <end position="717"/>
    </location>
</feature>
<dbReference type="InterPro" id="IPR035899">
    <property type="entry name" value="DBL_dom_sf"/>
</dbReference>
<sequence length="764" mass="86717">MSRGDSGYMSHHGSIYSSKSDDTLDDWNSYDFLSPMQPSLSEKRDEFDDHGFPDNQAHHLPKDYNNSADYKPTTPKYPFLQQEPTFHDNNNGHGPPPQSNRKFDTPPVPQLKKYPSNTLLNRTAQTNNASTPQRIPSPQQTPPPSHSPRLHPAHLPNNYSYTNSASHSPRLSPSLSQYNGHSPIAHSPRLSPASPQSNNGSYVNLTSHSPRLSPVHPQNHFMQGNSFNSHQYYPNQNQDKSLNGPPVPQIDPISQVRNHKSLPANPNKTNKIIPIRSNTHDGQLKLPVPLELPKINDNFETSDFTEIHDFIDHYCDSDDKSTETMSKVKINANNPDQSPEDPAVKNRKREAAVSEIITTERTYVDGLRKLVNVFLLPLQENFKLNQKSSLLSSKTTTSTEEINSIFSNIVPLLSLHEQLLKSLEERMSKWSSTEIISDVFLRIAPFLKMYTTYLQSFPHAINLLERLNKENKDFKKFLQSCQARPELGNLPFNSFLSLPIQRIPRYKLLLDALIKHTDESHPDYENLQKCFRQITEIADEVNEKIRDVENQQKVLEIQYKIEGLAGNIVNPARRFLHEGILYKVTPQILQAKPLFIATQEIRIHFLFNDLLMFCSEFQGKLRFKGHIDLNRASVVDIADDAADKPFCFQIVTMSPAGEARHTVRAKTAKEKAEWLDKLRCALSGLKNVIRGHKNVDPRTGPLQKNVRSPVVSSPNSNQHLTPPTDVSYKQASSRAADDLFIGSNRSNQRRQLRPQVSHGNLNLK</sequence>
<feature type="compositionally biased region" description="Polar residues" evidence="2">
    <location>
        <begin position="220"/>
        <end position="241"/>
    </location>
</feature>
<dbReference type="Pfam" id="PF00169">
    <property type="entry name" value="PH"/>
    <property type="match status" value="1"/>
</dbReference>
<name>A0A9N8VHR2_9GLOM</name>
<feature type="region of interest" description="Disordered" evidence="2">
    <location>
        <begin position="1"/>
        <end position="274"/>
    </location>
</feature>
<evidence type="ECO:0000313" key="5">
    <source>
        <dbReference type="EMBL" id="CAG8453474.1"/>
    </source>
</evidence>
<keyword evidence="1" id="KW-0175">Coiled coil</keyword>
<feature type="region of interest" description="Disordered" evidence="2">
    <location>
        <begin position="692"/>
        <end position="764"/>
    </location>
</feature>
<dbReference type="GO" id="GO:0005085">
    <property type="term" value="F:guanyl-nucleotide exchange factor activity"/>
    <property type="evidence" value="ECO:0007669"/>
    <property type="project" value="InterPro"/>
</dbReference>
<dbReference type="PANTHER" id="PTHR12673">
    <property type="entry name" value="FACIOGENITAL DYSPLASIA PROTEIN"/>
    <property type="match status" value="1"/>
</dbReference>
<feature type="domain" description="PH" evidence="3">
    <location>
        <begin position="574"/>
        <end position="683"/>
    </location>
</feature>
<feature type="compositionally biased region" description="Polar residues" evidence="2">
    <location>
        <begin position="82"/>
        <end position="92"/>
    </location>
</feature>
<protein>
    <submittedName>
        <fullName evidence="5">11896_t:CDS:1</fullName>
    </submittedName>
</protein>
<dbReference type="Gene3D" id="2.30.29.30">
    <property type="entry name" value="Pleckstrin-homology domain (PH domain)/Phosphotyrosine-binding domain (PTB)"/>
    <property type="match status" value="1"/>
</dbReference>
<dbReference type="AlphaFoldDB" id="A0A9N8VHR2"/>
<dbReference type="InterPro" id="IPR001849">
    <property type="entry name" value="PH_domain"/>
</dbReference>
<dbReference type="EMBL" id="CAJVPV010000368">
    <property type="protein sequence ID" value="CAG8453474.1"/>
    <property type="molecule type" value="Genomic_DNA"/>
</dbReference>
<dbReference type="GO" id="GO:0005737">
    <property type="term" value="C:cytoplasm"/>
    <property type="evidence" value="ECO:0007669"/>
    <property type="project" value="TreeGrafter"/>
</dbReference>
<dbReference type="SUPFAM" id="SSF48065">
    <property type="entry name" value="DBL homology domain (DH-domain)"/>
    <property type="match status" value="1"/>
</dbReference>
<gene>
    <name evidence="5" type="ORF">AMORRO_LOCUS1018</name>
</gene>
<dbReference type="InterPro" id="IPR000219">
    <property type="entry name" value="DH_dom"/>
</dbReference>
<feature type="compositionally biased region" description="Basic and acidic residues" evidence="2">
    <location>
        <begin position="41"/>
        <end position="62"/>
    </location>
</feature>
<evidence type="ECO:0000256" key="2">
    <source>
        <dbReference type="SAM" id="MobiDB-lite"/>
    </source>
</evidence>
<keyword evidence="6" id="KW-1185">Reference proteome</keyword>
<proteinExistence type="predicted"/>
<evidence type="ECO:0000313" key="6">
    <source>
        <dbReference type="Proteomes" id="UP000789342"/>
    </source>
</evidence>
<comment type="caution">
    <text evidence="5">The sequence shown here is derived from an EMBL/GenBank/DDBJ whole genome shotgun (WGS) entry which is preliminary data.</text>
</comment>
<evidence type="ECO:0000259" key="3">
    <source>
        <dbReference type="PROSITE" id="PS50003"/>
    </source>
</evidence>
<dbReference type="PROSITE" id="PS50010">
    <property type="entry name" value="DH_2"/>
    <property type="match status" value="1"/>
</dbReference>
<feature type="compositionally biased region" description="Polar residues" evidence="2">
    <location>
        <begin position="193"/>
        <end position="210"/>
    </location>
</feature>
<organism evidence="5 6">
    <name type="scientific">Acaulospora morrowiae</name>
    <dbReference type="NCBI Taxonomy" id="94023"/>
    <lineage>
        <taxon>Eukaryota</taxon>
        <taxon>Fungi</taxon>
        <taxon>Fungi incertae sedis</taxon>
        <taxon>Mucoromycota</taxon>
        <taxon>Glomeromycotina</taxon>
        <taxon>Glomeromycetes</taxon>
        <taxon>Diversisporales</taxon>
        <taxon>Acaulosporaceae</taxon>
        <taxon>Acaulospora</taxon>
    </lineage>
</organism>
<accession>A0A9N8VHR2</accession>
<dbReference type="PROSITE" id="PS50003">
    <property type="entry name" value="PH_DOMAIN"/>
    <property type="match status" value="1"/>
</dbReference>
<dbReference type="InterPro" id="IPR051092">
    <property type="entry name" value="FYVE_RhoGEF_PH"/>
</dbReference>
<dbReference type="Proteomes" id="UP000789342">
    <property type="component" value="Unassembled WGS sequence"/>
</dbReference>
<evidence type="ECO:0000256" key="1">
    <source>
        <dbReference type="SAM" id="Coils"/>
    </source>
</evidence>
<dbReference type="OrthoDB" id="660555at2759"/>
<dbReference type="InterPro" id="IPR011993">
    <property type="entry name" value="PH-like_dom_sf"/>
</dbReference>
<dbReference type="SMART" id="SM00325">
    <property type="entry name" value="RhoGEF"/>
    <property type="match status" value="1"/>
</dbReference>
<reference evidence="5" key="1">
    <citation type="submission" date="2021-06" db="EMBL/GenBank/DDBJ databases">
        <authorList>
            <person name="Kallberg Y."/>
            <person name="Tangrot J."/>
            <person name="Rosling A."/>
        </authorList>
    </citation>
    <scope>NUCLEOTIDE SEQUENCE</scope>
    <source>
        <strain evidence="5">CL551</strain>
    </source>
</reference>
<feature type="coiled-coil region" evidence="1">
    <location>
        <begin position="531"/>
        <end position="558"/>
    </location>
</feature>
<dbReference type="Gene3D" id="1.20.900.10">
    <property type="entry name" value="Dbl homology (DH) domain"/>
    <property type="match status" value="1"/>
</dbReference>
<feature type="compositionally biased region" description="Polar residues" evidence="2">
    <location>
        <begin position="264"/>
        <end position="274"/>
    </location>
</feature>
<feature type="domain" description="DH" evidence="4">
    <location>
        <begin position="348"/>
        <end position="544"/>
    </location>
</feature>
<dbReference type="SUPFAM" id="SSF50729">
    <property type="entry name" value="PH domain-like"/>
    <property type="match status" value="1"/>
</dbReference>